<dbReference type="Proteomes" id="UP000831701">
    <property type="component" value="Chromosome 11"/>
</dbReference>
<keyword evidence="2" id="KW-1185">Reference proteome</keyword>
<sequence>MADGRQPDEPWASNGQENGENGYSAYSSAYRENGYHGGAAAHPGTTVDDSANLPPSPPPSPSAEQIGPVAQEDKVEVVSQQQDEDEEEAPEEPNSYPEEVAYEQPGDLLLEQTDYLTEHQALGFQQAQTPEVLNGGSHQSEHSPSPKAQPEECISKASCESALKEDEPQVASLQQKQSAVERATLEGADLTLIDPPPPSVKEEELSDTPSNEQGNSDRKDVGKDAAESLVLAESTAKEAKQPLLTEELSNPKMEDKEETVSPVKSGAPVDENKEKQGAAKGINQEGQDSVSDIRLHEMPVTDIKKAGQRQETVKSSPEPCTELKDTSDIFAEPQLGAKTYFETSSKTHKDEPSESQSYYELSTSAEAKLSGDTESIIQKPEEQQERKAGKMSLEQRSLSLNITVGSSAGQTVKEERSRAFPESLHPITGSFDESEVYPSTPSVESQHQFPPVVSITPTTIESSKDIPTEAEKALPSDKHNSRFEHSGSLSEMLDLAGALPRPSLERRELDHMRRKSVPANVSALVGSSLAKLALGDPTPRVVGGDSPLEDLGYCVFSEYSGPMPSPADVPSPGDSPHQRFPSMESEVEEELGMTEVEDVQKGQQQEDPKGIIPDSAQKTVFEKKDSPVKTSLILEKAVTSGVKPDRLRIPMTSPKDRLSEFRLESGLPGDIKIQAIPEVDVEKDPSREASPIPPDNSFTFSLSENGSKAPPTPTTPKSPDETPSETQVTGEKAKTDVLPEVKDPEPERIDDKKTERELDGEMQKSESEERSDEPKMETKDIASVSDKDDKKIQSEHGTPTTLERTEKQEISKAAQDLSAEKPMNEKDVQIQLQEVTLDKHPPKPRISSPVIIIPQAQIEEEADDEDDIEIAEEPQEMMEETEVPVPRKTDQTEESPIKDAGKSEQKRVEVRLMVGDQMVEEDPKSGAEEWSHSAQNSDDGEPATDSSHLSPCSDHDLPQQPEAEGGKDEGMGEDKVAEETQINRDEEKKEEDEVVKKDQTGEQKVEEVSSDQVGEEKEVKMVEEEEKRMDEKEDEEVKDIEIGQEVEETSDVLYQTSQPANDETTMDVSILDTDSGWMDSQDEDKSIMTEKIEALPQTQSPTSTPVVDRPAKRAPGRGRGRPGITESKVYRKVPSHHPPREEMKKKKGSNSVFKKSLQQDFFFTGVESHQPLSVAHQSRERTTSPTRAVLLKMAVQRRASNHQPPRPGSACSLKRSPLVEAELCEVRPASACSRPSPLPNKWAEKERAYRSPEKRSSLPRPAKSLTRHIPAAEQEDNSTPSRPT</sequence>
<dbReference type="EMBL" id="CM041541">
    <property type="protein sequence ID" value="KAI3366101.1"/>
    <property type="molecule type" value="Genomic_DNA"/>
</dbReference>
<protein>
    <submittedName>
        <fullName evidence="1">Uncharacterized protein</fullName>
    </submittedName>
</protein>
<name>A0ACB8WE03_9TELE</name>
<proteinExistence type="predicted"/>
<evidence type="ECO:0000313" key="1">
    <source>
        <dbReference type="EMBL" id="KAI3366101.1"/>
    </source>
</evidence>
<organism evidence="1 2">
    <name type="scientific">Scortum barcoo</name>
    <name type="common">barcoo grunter</name>
    <dbReference type="NCBI Taxonomy" id="214431"/>
    <lineage>
        <taxon>Eukaryota</taxon>
        <taxon>Metazoa</taxon>
        <taxon>Chordata</taxon>
        <taxon>Craniata</taxon>
        <taxon>Vertebrata</taxon>
        <taxon>Euteleostomi</taxon>
        <taxon>Actinopterygii</taxon>
        <taxon>Neopterygii</taxon>
        <taxon>Teleostei</taxon>
        <taxon>Neoteleostei</taxon>
        <taxon>Acanthomorphata</taxon>
        <taxon>Eupercaria</taxon>
        <taxon>Centrarchiformes</taxon>
        <taxon>Terapontoidei</taxon>
        <taxon>Terapontidae</taxon>
        <taxon>Scortum</taxon>
    </lineage>
</organism>
<evidence type="ECO:0000313" key="2">
    <source>
        <dbReference type="Proteomes" id="UP000831701"/>
    </source>
</evidence>
<accession>A0ACB8WE03</accession>
<reference evidence="1" key="1">
    <citation type="submission" date="2022-04" db="EMBL/GenBank/DDBJ databases">
        <title>Jade perch genome.</title>
        <authorList>
            <person name="Chao B."/>
        </authorList>
    </citation>
    <scope>NUCLEOTIDE SEQUENCE</scope>
    <source>
        <strain evidence="1">CB-2022</strain>
    </source>
</reference>
<gene>
    <name evidence="1" type="ORF">L3Q82_009922</name>
</gene>
<comment type="caution">
    <text evidence="1">The sequence shown here is derived from an EMBL/GenBank/DDBJ whole genome shotgun (WGS) entry which is preliminary data.</text>
</comment>